<dbReference type="PANTHER" id="PTHR43615">
    <property type="entry name" value="PHOSPHOENOLPYRUVATE SYNTHASE-RELATED"/>
    <property type="match status" value="1"/>
</dbReference>
<evidence type="ECO:0000313" key="6">
    <source>
        <dbReference type="EMBL" id="GIH74980.1"/>
    </source>
</evidence>
<evidence type="ECO:0000256" key="3">
    <source>
        <dbReference type="SAM" id="MobiDB-lite"/>
    </source>
</evidence>
<gene>
    <name evidence="6" type="ORF">Plo01_14090</name>
</gene>
<name>A0A8J3RHT5_9ACTN</name>
<dbReference type="Pfam" id="PF00391">
    <property type="entry name" value="PEP-utilizers"/>
    <property type="match status" value="1"/>
</dbReference>
<dbReference type="PANTHER" id="PTHR43615:SF1">
    <property type="entry name" value="PPDK_N DOMAIN-CONTAINING PROTEIN"/>
    <property type="match status" value="1"/>
</dbReference>
<dbReference type="FunFam" id="3.30.1490.20:FF:000010">
    <property type="entry name" value="Phosphoenolpyruvate synthase"/>
    <property type="match status" value="1"/>
</dbReference>
<reference evidence="6 7" key="1">
    <citation type="submission" date="2021-01" db="EMBL/GenBank/DDBJ databases">
        <title>Whole genome shotgun sequence of Planobispora longispora NBRC 13918.</title>
        <authorList>
            <person name="Komaki H."/>
            <person name="Tamura T."/>
        </authorList>
    </citation>
    <scope>NUCLEOTIDE SEQUENCE [LARGE SCALE GENOMIC DNA]</scope>
    <source>
        <strain evidence="6 7">NBRC 13918</strain>
    </source>
</reference>
<evidence type="ECO:0000313" key="7">
    <source>
        <dbReference type="Proteomes" id="UP000616724"/>
    </source>
</evidence>
<dbReference type="GO" id="GO:0016301">
    <property type="term" value="F:kinase activity"/>
    <property type="evidence" value="ECO:0007669"/>
    <property type="project" value="InterPro"/>
</dbReference>
<dbReference type="Pfam" id="PF01326">
    <property type="entry name" value="PPDK_N"/>
    <property type="match status" value="1"/>
</dbReference>
<feature type="compositionally biased region" description="Basic and acidic residues" evidence="3">
    <location>
        <begin position="763"/>
        <end position="773"/>
    </location>
</feature>
<dbReference type="InterPro" id="IPR051549">
    <property type="entry name" value="PEP_Utilizing_Enz"/>
</dbReference>
<dbReference type="Gene3D" id="3.50.30.10">
    <property type="entry name" value="Phosphohistidine domain"/>
    <property type="match status" value="1"/>
</dbReference>
<dbReference type="GO" id="GO:0005524">
    <property type="term" value="F:ATP binding"/>
    <property type="evidence" value="ECO:0007669"/>
    <property type="project" value="UniProtKB-KW"/>
</dbReference>
<feature type="domain" description="Pyruvate phosphate dikinase AMP/ATP-binding" evidence="5">
    <location>
        <begin position="18"/>
        <end position="309"/>
    </location>
</feature>
<sequence>MNAPLILEFHEIGADALPLVGGKAANLGVLTAAGLPVPPGRCVTTEAYRRVTERSGSLEAVFDSLEATPATDTRGLGELAAMARKIILDAPVPDDIAEAVRRGARGPVAVRSSATAEDLPHASFAGQQDTYLNVIGPDAVLEAVRNCWASLWTDRAVAYRAANGIDHRTVRLAVVIQEMVRAEVAGVMFTANPVTGRRREAVIDASPGLGEAVVSGAVNPDHFVVDIATGRITERRLGDKLLAVRPLPEGGVEHVETAADGACLTDEQIGALAELGGRVEDHYGAPQDTEWAIDGDGVLWLTQSRPITTLFPIPRRLPTAPAPSGPRIYFSFSVAQGVYQPLTPMGQGVLRLVSSVAAGVYGITVPDPREGAPILAVGGGRLFFDVTGVIRSRVGRTLAPRLLDLMEARSAVVLRELARDPRFSVTQRSVRPALRRVARIATRYRVPPRIVRALLSPEAAHRDAARVEAELRARLASPEDATPLERLDLVERTIAAKVFPVVPTILPSALAGLAMFGLASRLLGDRARPGEMLTVLRGLPHNVTTEMDLALWDLATRIRRDAEAASLLLTTPAADLAARFHAGSLPAAVDGGLREFLATYGVRAVAEIDIGVPRWSEDPTHIIGVVANYLRLDDPALAPDAVFAAGAAEAARTITALSTRAGGLRGRIVRFALGRARALAGLRELPKFLMVTTFAAMRAELRTIGAELTARGVLDSPDGVFFLTLPEVRAALTSAPGPDEAPAAPEPVSASGPDGTRPLRALVSERREEAAREGRRRHLPRVILSDGTEPEAVAAPAAADGALTGTPASAGTVTGLARVVLDPAGAHLEPGEILVCPSTDPGWTPLFLTAGGLVMEMGGANSHGAVVAREYGIPAVVGVARATERVDTGHEITVDGTSGTVTTPRASSRPPDGSRPAGGTGPGRASG</sequence>
<organism evidence="6 7">
    <name type="scientific">Planobispora longispora</name>
    <dbReference type="NCBI Taxonomy" id="28887"/>
    <lineage>
        <taxon>Bacteria</taxon>
        <taxon>Bacillati</taxon>
        <taxon>Actinomycetota</taxon>
        <taxon>Actinomycetes</taxon>
        <taxon>Streptosporangiales</taxon>
        <taxon>Streptosporangiaceae</taxon>
        <taxon>Planobispora</taxon>
    </lineage>
</organism>
<dbReference type="RefSeq" id="WP_203889694.1">
    <property type="nucleotide sequence ID" value="NZ_BOOH01000013.1"/>
</dbReference>
<dbReference type="InterPro" id="IPR008279">
    <property type="entry name" value="PEP-util_enz_mobile_dom"/>
</dbReference>
<evidence type="ECO:0000259" key="5">
    <source>
        <dbReference type="Pfam" id="PF01326"/>
    </source>
</evidence>
<comment type="caution">
    <text evidence="6">The sequence shown here is derived from an EMBL/GenBank/DDBJ whole genome shotgun (WGS) entry which is preliminary data.</text>
</comment>
<dbReference type="InterPro" id="IPR036637">
    <property type="entry name" value="Phosphohistidine_dom_sf"/>
</dbReference>
<evidence type="ECO:0000256" key="2">
    <source>
        <dbReference type="ARBA" id="ARBA00022840"/>
    </source>
</evidence>
<dbReference type="SUPFAM" id="SSF56059">
    <property type="entry name" value="Glutathione synthetase ATP-binding domain-like"/>
    <property type="match status" value="1"/>
</dbReference>
<dbReference type="SUPFAM" id="SSF52009">
    <property type="entry name" value="Phosphohistidine domain"/>
    <property type="match status" value="1"/>
</dbReference>
<feature type="region of interest" description="Disordered" evidence="3">
    <location>
        <begin position="733"/>
        <end position="787"/>
    </location>
</feature>
<accession>A0A8J3RHT5</accession>
<dbReference type="Gene3D" id="3.30.1490.20">
    <property type="entry name" value="ATP-grasp fold, A domain"/>
    <property type="match status" value="1"/>
</dbReference>
<feature type="compositionally biased region" description="Polar residues" evidence="3">
    <location>
        <begin position="895"/>
        <end position="906"/>
    </location>
</feature>
<dbReference type="AlphaFoldDB" id="A0A8J3RHT5"/>
<keyword evidence="7" id="KW-1185">Reference proteome</keyword>
<keyword evidence="2" id="KW-0067">ATP-binding</keyword>
<feature type="compositionally biased region" description="Gly residues" evidence="3">
    <location>
        <begin position="916"/>
        <end position="927"/>
    </location>
</feature>
<protein>
    <submittedName>
        <fullName evidence="6">Phosphoenolpyruvate synthase</fullName>
    </submittedName>
</protein>
<proteinExistence type="predicted"/>
<feature type="region of interest" description="Disordered" evidence="3">
    <location>
        <begin position="888"/>
        <end position="927"/>
    </location>
</feature>
<feature type="domain" description="PEP-utilising enzyme mobile" evidence="4">
    <location>
        <begin position="829"/>
        <end position="899"/>
    </location>
</feature>
<dbReference type="InterPro" id="IPR013815">
    <property type="entry name" value="ATP_grasp_subdomain_1"/>
</dbReference>
<keyword evidence="1" id="KW-0547">Nucleotide-binding</keyword>
<dbReference type="EMBL" id="BOOH01000013">
    <property type="protein sequence ID" value="GIH74980.1"/>
    <property type="molecule type" value="Genomic_DNA"/>
</dbReference>
<dbReference type="Gene3D" id="3.30.470.20">
    <property type="entry name" value="ATP-grasp fold, B domain"/>
    <property type="match status" value="1"/>
</dbReference>
<dbReference type="InterPro" id="IPR002192">
    <property type="entry name" value="PPDK_AMP/ATP-bd"/>
</dbReference>
<dbReference type="Proteomes" id="UP000616724">
    <property type="component" value="Unassembled WGS sequence"/>
</dbReference>
<evidence type="ECO:0000256" key="1">
    <source>
        <dbReference type="ARBA" id="ARBA00022741"/>
    </source>
</evidence>
<evidence type="ECO:0000259" key="4">
    <source>
        <dbReference type="Pfam" id="PF00391"/>
    </source>
</evidence>
<feature type="compositionally biased region" description="Low complexity" evidence="3">
    <location>
        <begin position="734"/>
        <end position="753"/>
    </location>
</feature>